<evidence type="ECO:0000313" key="2">
    <source>
        <dbReference type="EMBL" id="RMB83417.1"/>
    </source>
</evidence>
<dbReference type="InterPro" id="IPR002938">
    <property type="entry name" value="FAD-bd"/>
</dbReference>
<dbReference type="Gene3D" id="3.30.9.10">
    <property type="entry name" value="D-Amino Acid Oxidase, subunit A, domain 2"/>
    <property type="match status" value="1"/>
</dbReference>
<dbReference type="SUPFAM" id="SSF51905">
    <property type="entry name" value="FAD/NAD(P)-binding domain"/>
    <property type="match status" value="1"/>
</dbReference>
<dbReference type="RefSeq" id="WP_121891771.1">
    <property type="nucleotide sequence ID" value="NZ_PENI01000016.1"/>
</dbReference>
<dbReference type="Gene3D" id="3.50.50.60">
    <property type="entry name" value="FAD/NAD(P)-binding domain"/>
    <property type="match status" value="1"/>
</dbReference>
<dbReference type="InterPro" id="IPR051704">
    <property type="entry name" value="FAD_aromatic-hydroxylase"/>
</dbReference>
<keyword evidence="3" id="KW-1185">Reference proteome</keyword>
<evidence type="ECO:0000259" key="1">
    <source>
        <dbReference type="Pfam" id="PF01494"/>
    </source>
</evidence>
<accession>A0A3M0I2A2</accession>
<feature type="domain" description="FAD-binding" evidence="1">
    <location>
        <begin position="3"/>
        <end position="161"/>
    </location>
</feature>
<reference evidence="2 3" key="1">
    <citation type="submission" date="2017-11" db="EMBL/GenBank/DDBJ databases">
        <title>Draft genome of actinobacteria isolated from guarana (Paullinia cupana (Mart.) Ducke.</title>
        <authorList>
            <person name="Siqueira K.A."/>
            <person name="Liotti R.G."/>
            <person name="Mendes T.A.O."/>
            <person name="Soares M.A."/>
        </authorList>
    </citation>
    <scope>NUCLEOTIDE SEQUENCE [LARGE SCALE GENOMIC DNA]</scope>
    <source>
        <strain evidence="2 3">193</strain>
    </source>
</reference>
<dbReference type="PRINTS" id="PR00420">
    <property type="entry name" value="RNGMNOXGNASE"/>
</dbReference>
<gene>
    <name evidence="2" type="ORF">CTZ28_23955</name>
</gene>
<dbReference type="EMBL" id="PENI01000016">
    <property type="protein sequence ID" value="RMB83417.1"/>
    <property type="molecule type" value="Genomic_DNA"/>
</dbReference>
<keyword evidence="2" id="KW-0560">Oxidoreductase</keyword>
<proteinExistence type="predicted"/>
<dbReference type="Proteomes" id="UP000270471">
    <property type="component" value="Unassembled WGS sequence"/>
</dbReference>
<feature type="domain" description="FAD-binding" evidence="1">
    <location>
        <begin position="272"/>
        <end position="339"/>
    </location>
</feature>
<protein>
    <submittedName>
        <fullName evidence="2">Monooxygenase</fullName>
    </submittedName>
</protein>
<name>A0A3M0I2A2_9ACTN</name>
<sequence>MRILVSGAGMAGLAAGINLGVTGNDVTIVERADHLRVNGSPVDVRGDALDAARSMNVLDQIHARRVTMTERSQFIDADGTVVAELPVSEISDSEDDIEIPREDLAHVLHGALTPTTSLVFGESIAHLHDDGAGVDVAFASGRQDRFDLVVGADGMHSLTRRLTFGPEGDYLKHLGFYVALTDLPAQRGGDRESSFLNWPGHLIGIARYHDTALGVLNFRSDWIDYDYRDLDAQRRILLDAFAGHDEWRVPEILDAVRNDPELYFDSVSQIHLPTWHKGRVVLVGDAAHCASNLSGRGASLAITGTWLLAQALHKHQGDLETAFDEYETNQRPYATRAQDSAGPGGDLIMPATQQALDARNERLRAMTRG</sequence>
<keyword evidence="2" id="KW-0503">Monooxygenase</keyword>
<dbReference type="PANTHER" id="PTHR46865:SF2">
    <property type="entry name" value="MONOOXYGENASE"/>
    <property type="match status" value="1"/>
</dbReference>
<dbReference type="AlphaFoldDB" id="A0A3M0I2A2"/>
<dbReference type="Pfam" id="PF01494">
    <property type="entry name" value="FAD_binding_3"/>
    <property type="match status" value="2"/>
</dbReference>
<organism evidence="2 3">
    <name type="scientific">Streptomyces shenzhenensis</name>
    <dbReference type="NCBI Taxonomy" id="943815"/>
    <lineage>
        <taxon>Bacteria</taxon>
        <taxon>Bacillati</taxon>
        <taxon>Actinomycetota</taxon>
        <taxon>Actinomycetes</taxon>
        <taxon>Kitasatosporales</taxon>
        <taxon>Streptomycetaceae</taxon>
        <taxon>Streptomyces</taxon>
    </lineage>
</organism>
<dbReference type="OrthoDB" id="3356051at2"/>
<comment type="caution">
    <text evidence="2">The sequence shown here is derived from an EMBL/GenBank/DDBJ whole genome shotgun (WGS) entry which is preliminary data.</text>
</comment>
<dbReference type="GO" id="GO:0004497">
    <property type="term" value="F:monooxygenase activity"/>
    <property type="evidence" value="ECO:0007669"/>
    <property type="project" value="UniProtKB-KW"/>
</dbReference>
<dbReference type="GO" id="GO:0071949">
    <property type="term" value="F:FAD binding"/>
    <property type="evidence" value="ECO:0007669"/>
    <property type="project" value="InterPro"/>
</dbReference>
<dbReference type="InterPro" id="IPR036188">
    <property type="entry name" value="FAD/NAD-bd_sf"/>
</dbReference>
<dbReference type="PANTHER" id="PTHR46865">
    <property type="entry name" value="OXIDOREDUCTASE-RELATED"/>
    <property type="match status" value="1"/>
</dbReference>
<evidence type="ECO:0000313" key="3">
    <source>
        <dbReference type="Proteomes" id="UP000270471"/>
    </source>
</evidence>